<keyword evidence="6 8" id="KW-0648">Protein biosynthesis</keyword>
<dbReference type="InterPro" id="IPR041711">
    <property type="entry name" value="Met-tRNA-FMT_N"/>
</dbReference>
<protein>
    <recommendedName>
        <fullName evidence="4 8">Methionyl-tRNA formyltransferase</fullName>
        <ecNumber evidence="3 8">2.1.2.9</ecNumber>
    </recommendedName>
</protein>
<dbReference type="InterPro" id="IPR005793">
    <property type="entry name" value="Formyl_trans_C"/>
</dbReference>
<evidence type="ECO:0000256" key="7">
    <source>
        <dbReference type="ARBA" id="ARBA00048558"/>
    </source>
</evidence>
<dbReference type="SUPFAM" id="SSF53328">
    <property type="entry name" value="Formyltransferase"/>
    <property type="match status" value="1"/>
</dbReference>
<dbReference type="EMBL" id="CP011787">
    <property type="protein sequence ID" value="AKZ65956.1"/>
    <property type="molecule type" value="Genomic_DNA"/>
</dbReference>
<dbReference type="PANTHER" id="PTHR11138">
    <property type="entry name" value="METHIONYL-TRNA FORMYLTRANSFERASE"/>
    <property type="match status" value="1"/>
</dbReference>
<evidence type="ECO:0000256" key="1">
    <source>
        <dbReference type="ARBA" id="ARBA00002606"/>
    </source>
</evidence>
<evidence type="ECO:0000256" key="5">
    <source>
        <dbReference type="ARBA" id="ARBA00022679"/>
    </source>
</evidence>
<dbReference type="InterPro" id="IPR011034">
    <property type="entry name" value="Formyl_transferase-like_C_sf"/>
</dbReference>
<evidence type="ECO:0000256" key="4">
    <source>
        <dbReference type="ARBA" id="ARBA00016014"/>
    </source>
</evidence>
<name>A0A0K2BKN3_9GAMM</name>
<dbReference type="Gene3D" id="3.40.50.170">
    <property type="entry name" value="Formyl transferase, N-terminal domain"/>
    <property type="match status" value="1"/>
</dbReference>
<dbReference type="GO" id="GO:0004479">
    <property type="term" value="F:methionyl-tRNA formyltransferase activity"/>
    <property type="evidence" value="ECO:0007669"/>
    <property type="project" value="UniProtKB-UniRule"/>
</dbReference>
<sequence>MSESIRIIFAGTPDFAALHLSALITSSYKVVGVLTQPDRPAGRGYRLTASAVKQLAQLNNLPVFQPNSMHQHNIKYIFEHLSADIMVVVAYGLILPQEVLRFFKLGCINVHCSLLPRWRGAAPIQRALCAGDTTTGVSIIQMDAGLDTGAILYKATCSILPGDTSTTLYNKLTKLGPTALITTISNIIAGRQLAEPQDNKLATYANKLSKKEARLNWHMPAIQLERCIRAFNPWPVSYFKVNNNTIKVWRANLNYIKHNNNQVPGTIVSADQVGINIATSDGVLTLTILQPAGSKPMLVKDLLNSRLEWFKPGKILT</sequence>
<evidence type="ECO:0000313" key="12">
    <source>
        <dbReference type="Proteomes" id="UP000056466"/>
    </source>
</evidence>
<dbReference type="InterPro" id="IPR001555">
    <property type="entry name" value="GART_AS"/>
</dbReference>
<dbReference type="SUPFAM" id="SSF50486">
    <property type="entry name" value="FMT C-terminal domain-like"/>
    <property type="match status" value="1"/>
</dbReference>
<dbReference type="InterPro" id="IPR005794">
    <property type="entry name" value="Fmt"/>
</dbReference>
<dbReference type="HAMAP" id="MF_00182">
    <property type="entry name" value="Formyl_trans"/>
    <property type="match status" value="1"/>
</dbReference>
<dbReference type="OrthoDB" id="9802815at2"/>
<dbReference type="PATRIC" id="fig|186490.8.peg.344"/>
<dbReference type="Pfam" id="PF00551">
    <property type="entry name" value="Formyl_trans_N"/>
    <property type="match status" value="1"/>
</dbReference>
<evidence type="ECO:0000259" key="10">
    <source>
        <dbReference type="Pfam" id="PF02911"/>
    </source>
</evidence>
<keyword evidence="5 8" id="KW-0808">Transferase</keyword>
<dbReference type="Proteomes" id="UP000056466">
    <property type="component" value="Chromosome"/>
</dbReference>
<feature type="domain" description="Formyl transferase N-terminal" evidence="9">
    <location>
        <begin position="6"/>
        <end position="184"/>
    </location>
</feature>
<dbReference type="CDD" id="cd08704">
    <property type="entry name" value="Met_tRNA_FMT_C"/>
    <property type="match status" value="1"/>
</dbReference>
<evidence type="ECO:0000256" key="2">
    <source>
        <dbReference type="ARBA" id="ARBA00010699"/>
    </source>
</evidence>
<comment type="similarity">
    <text evidence="2 8">Belongs to the Fmt family.</text>
</comment>
<dbReference type="InterPro" id="IPR037022">
    <property type="entry name" value="Formyl_trans_C_sf"/>
</dbReference>
<dbReference type="CDD" id="cd08646">
    <property type="entry name" value="FMT_core_Met-tRNA-FMT_N"/>
    <property type="match status" value="1"/>
</dbReference>
<dbReference type="Pfam" id="PF02911">
    <property type="entry name" value="Formyl_trans_C"/>
    <property type="match status" value="1"/>
</dbReference>
<dbReference type="GO" id="GO:0005829">
    <property type="term" value="C:cytosol"/>
    <property type="evidence" value="ECO:0007669"/>
    <property type="project" value="TreeGrafter"/>
</dbReference>
<dbReference type="PROSITE" id="PS00373">
    <property type="entry name" value="GART"/>
    <property type="match status" value="1"/>
</dbReference>
<feature type="domain" description="Formyl transferase C-terminal" evidence="10">
    <location>
        <begin position="207"/>
        <end position="306"/>
    </location>
</feature>
<comment type="catalytic activity">
    <reaction evidence="7 8">
        <text>L-methionyl-tRNA(fMet) + (6R)-10-formyltetrahydrofolate = N-formyl-L-methionyl-tRNA(fMet) + (6S)-5,6,7,8-tetrahydrofolate + H(+)</text>
        <dbReference type="Rhea" id="RHEA:24380"/>
        <dbReference type="Rhea" id="RHEA-COMP:9952"/>
        <dbReference type="Rhea" id="RHEA-COMP:9953"/>
        <dbReference type="ChEBI" id="CHEBI:15378"/>
        <dbReference type="ChEBI" id="CHEBI:57453"/>
        <dbReference type="ChEBI" id="CHEBI:78530"/>
        <dbReference type="ChEBI" id="CHEBI:78844"/>
        <dbReference type="ChEBI" id="CHEBI:195366"/>
        <dbReference type="EC" id="2.1.2.9"/>
    </reaction>
</comment>
<evidence type="ECO:0000313" key="11">
    <source>
        <dbReference type="EMBL" id="AKZ65956.1"/>
    </source>
</evidence>
<dbReference type="PANTHER" id="PTHR11138:SF5">
    <property type="entry name" value="METHIONYL-TRNA FORMYLTRANSFERASE, MITOCHONDRIAL"/>
    <property type="match status" value="1"/>
</dbReference>
<dbReference type="InterPro" id="IPR036477">
    <property type="entry name" value="Formyl_transf_N_sf"/>
</dbReference>
<evidence type="ECO:0000256" key="6">
    <source>
        <dbReference type="ARBA" id="ARBA00022917"/>
    </source>
</evidence>
<evidence type="ECO:0000259" key="9">
    <source>
        <dbReference type="Pfam" id="PF00551"/>
    </source>
</evidence>
<evidence type="ECO:0000256" key="8">
    <source>
        <dbReference type="HAMAP-Rule" id="MF_00182"/>
    </source>
</evidence>
<dbReference type="AlphaFoldDB" id="A0A0K2BKN3"/>
<dbReference type="KEGG" id="bcig:AB162_364"/>
<comment type="function">
    <text evidence="1 8">Attaches a formyl group to the free amino group of methionyl-tRNA(fMet). The formyl group appears to play a dual role in the initiator identity of N-formylmethionyl-tRNA by promoting its recognition by IF2 and preventing the misappropriation of this tRNA by the elongation apparatus.</text>
</comment>
<dbReference type="RefSeq" id="WP_053096960.1">
    <property type="nucleotide sequence ID" value="NZ_CP011787.1"/>
</dbReference>
<accession>A0A0K2BKN3</accession>
<dbReference type="InterPro" id="IPR002376">
    <property type="entry name" value="Formyl_transf_N"/>
</dbReference>
<gene>
    <name evidence="8 11" type="primary">fmt</name>
    <name evidence="11" type="ORF">AB162_364</name>
</gene>
<organism evidence="11 12">
    <name type="scientific">Candidatus Palibaumannia cicadellinicola</name>
    <dbReference type="NCBI Taxonomy" id="186490"/>
    <lineage>
        <taxon>Bacteria</taxon>
        <taxon>Pseudomonadati</taxon>
        <taxon>Pseudomonadota</taxon>
        <taxon>Gammaproteobacteria</taxon>
        <taxon>Candidatus Palibaumannia</taxon>
    </lineage>
</organism>
<dbReference type="FunFam" id="3.40.50.170:FF:000003">
    <property type="entry name" value="Methionyl-tRNA formyltransferase"/>
    <property type="match status" value="1"/>
</dbReference>
<dbReference type="NCBIfam" id="TIGR00460">
    <property type="entry name" value="fmt"/>
    <property type="match status" value="1"/>
</dbReference>
<keyword evidence="12" id="KW-1185">Reference proteome</keyword>
<feature type="binding site" evidence="8">
    <location>
        <begin position="113"/>
        <end position="116"/>
    </location>
    <ligand>
        <name>(6S)-5,6,7,8-tetrahydrofolate</name>
        <dbReference type="ChEBI" id="CHEBI:57453"/>
    </ligand>
</feature>
<dbReference type="InterPro" id="IPR044135">
    <property type="entry name" value="Met-tRNA-FMT_C"/>
</dbReference>
<reference evidence="11 12" key="1">
    <citation type="submission" date="2015-06" db="EMBL/GenBank/DDBJ databases">
        <title>Lineage-specific patterns of genome deterioration in obligate symbionts.</title>
        <authorList>
            <person name="Bennett G.M."/>
            <person name="McCutcheon J.P."/>
            <person name="McDonald B.R."/>
            <person name="Moran N.A."/>
        </authorList>
    </citation>
    <scope>NUCLEOTIDE SEQUENCE [LARGE SCALE GENOMIC DNA]</scope>
    <source>
        <strain evidence="11 12">B-GSS</strain>
    </source>
</reference>
<dbReference type="EC" id="2.1.2.9" evidence="3 8"/>
<evidence type="ECO:0000256" key="3">
    <source>
        <dbReference type="ARBA" id="ARBA00012261"/>
    </source>
</evidence>
<proteinExistence type="inferred from homology"/>
<dbReference type="Gene3D" id="3.10.25.10">
    <property type="entry name" value="Formyl transferase, C-terminal domain"/>
    <property type="match status" value="1"/>
</dbReference>